<feature type="transmembrane region" description="Helical" evidence="2">
    <location>
        <begin position="37"/>
        <end position="57"/>
    </location>
</feature>
<evidence type="ECO:0000256" key="1">
    <source>
        <dbReference type="SAM" id="MobiDB-lite"/>
    </source>
</evidence>
<reference evidence="3" key="1">
    <citation type="submission" date="2018-11" db="EMBL/GenBank/DDBJ databases">
        <authorList>
            <person name="Grassa J C."/>
        </authorList>
    </citation>
    <scope>NUCLEOTIDE SEQUENCE [LARGE SCALE GENOMIC DNA]</scope>
</reference>
<dbReference type="EMBL" id="UZAU01000023">
    <property type="status" value="NOT_ANNOTATED_CDS"/>
    <property type="molecule type" value="Genomic_DNA"/>
</dbReference>
<protein>
    <recommendedName>
        <fullName evidence="5">Transmembrane protein</fullName>
    </recommendedName>
</protein>
<sequence length="65" mass="7508">MPIQVPSSSTTGVVRGSIFSDHGHQSRSKLRFRYMDIWVCIFVINLSFLLIDIWIFILGKKILLL</sequence>
<proteinExistence type="predicted"/>
<reference evidence="3" key="2">
    <citation type="submission" date="2021-03" db="UniProtKB">
        <authorList>
            <consortium name="EnsemblPlants"/>
        </authorList>
    </citation>
    <scope>IDENTIFICATION</scope>
</reference>
<accession>A0A803QTG5</accession>
<dbReference type="Proteomes" id="UP000596661">
    <property type="component" value="Chromosome 1"/>
</dbReference>
<name>A0A803QTG5_CANSA</name>
<feature type="region of interest" description="Disordered" evidence="1">
    <location>
        <begin position="1"/>
        <end position="27"/>
    </location>
</feature>
<keyword evidence="2" id="KW-0812">Transmembrane</keyword>
<feature type="compositionally biased region" description="Polar residues" evidence="1">
    <location>
        <begin position="1"/>
        <end position="12"/>
    </location>
</feature>
<evidence type="ECO:0000313" key="3">
    <source>
        <dbReference type="EnsemblPlants" id="cds.novel_model_1191_5bd9a17a"/>
    </source>
</evidence>
<dbReference type="Gramene" id="novel_model_1191_5bd9a17a">
    <property type="protein sequence ID" value="cds.novel_model_1191_5bd9a17a"/>
    <property type="gene ID" value="novel_gene_673_5bd9a17a"/>
</dbReference>
<dbReference type="AlphaFoldDB" id="A0A803QTG5"/>
<evidence type="ECO:0008006" key="5">
    <source>
        <dbReference type="Google" id="ProtNLM"/>
    </source>
</evidence>
<evidence type="ECO:0000256" key="2">
    <source>
        <dbReference type="SAM" id="Phobius"/>
    </source>
</evidence>
<evidence type="ECO:0000313" key="4">
    <source>
        <dbReference type="Proteomes" id="UP000596661"/>
    </source>
</evidence>
<keyword evidence="2" id="KW-1133">Transmembrane helix</keyword>
<keyword evidence="4" id="KW-1185">Reference proteome</keyword>
<keyword evidence="2" id="KW-0472">Membrane</keyword>
<organism evidence="3 4">
    <name type="scientific">Cannabis sativa</name>
    <name type="common">Hemp</name>
    <name type="synonym">Marijuana</name>
    <dbReference type="NCBI Taxonomy" id="3483"/>
    <lineage>
        <taxon>Eukaryota</taxon>
        <taxon>Viridiplantae</taxon>
        <taxon>Streptophyta</taxon>
        <taxon>Embryophyta</taxon>
        <taxon>Tracheophyta</taxon>
        <taxon>Spermatophyta</taxon>
        <taxon>Magnoliopsida</taxon>
        <taxon>eudicotyledons</taxon>
        <taxon>Gunneridae</taxon>
        <taxon>Pentapetalae</taxon>
        <taxon>rosids</taxon>
        <taxon>fabids</taxon>
        <taxon>Rosales</taxon>
        <taxon>Cannabaceae</taxon>
        <taxon>Cannabis</taxon>
    </lineage>
</organism>
<dbReference type="EnsemblPlants" id="novel_model_1191_5bd9a17a">
    <property type="protein sequence ID" value="cds.novel_model_1191_5bd9a17a"/>
    <property type="gene ID" value="novel_gene_673_5bd9a17a"/>
</dbReference>